<evidence type="ECO:0000256" key="2">
    <source>
        <dbReference type="ARBA" id="ARBA00022737"/>
    </source>
</evidence>
<protein>
    <recommendedName>
        <fullName evidence="9">NB-ARC domain-containing protein</fullName>
    </recommendedName>
</protein>
<dbReference type="InterPro" id="IPR036390">
    <property type="entry name" value="WH_DNA-bd_sf"/>
</dbReference>
<dbReference type="InterPro" id="IPR058192">
    <property type="entry name" value="WHD_ROQ1-like"/>
</dbReference>
<dbReference type="Pfam" id="PF00931">
    <property type="entry name" value="NB-ARC"/>
    <property type="match status" value="1"/>
</dbReference>
<name>A0ABQ9L2N0_HEVBR</name>
<reference evidence="7" key="1">
    <citation type="journal article" date="2023" name="Plant Biotechnol. J.">
        <title>Chromosome-level wild Hevea brasiliensis genome provides new tools for genomic-assisted breeding and valuable loci to elevate rubber yield.</title>
        <authorList>
            <person name="Cheng H."/>
            <person name="Song X."/>
            <person name="Hu Y."/>
            <person name="Wu T."/>
            <person name="Yang Q."/>
            <person name="An Z."/>
            <person name="Feng S."/>
            <person name="Deng Z."/>
            <person name="Wu W."/>
            <person name="Zeng X."/>
            <person name="Tu M."/>
            <person name="Wang X."/>
            <person name="Huang H."/>
        </authorList>
    </citation>
    <scope>NUCLEOTIDE SEQUENCE</scope>
    <source>
        <strain evidence="7">MT/VB/25A 57/8</strain>
    </source>
</reference>
<organism evidence="7 8">
    <name type="scientific">Hevea brasiliensis</name>
    <name type="common">Para rubber tree</name>
    <name type="synonym">Siphonia brasiliensis</name>
    <dbReference type="NCBI Taxonomy" id="3981"/>
    <lineage>
        <taxon>Eukaryota</taxon>
        <taxon>Viridiplantae</taxon>
        <taxon>Streptophyta</taxon>
        <taxon>Embryophyta</taxon>
        <taxon>Tracheophyta</taxon>
        <taxon>Spermatophyta</taxon>
        <taxon>Magnoliopsida</taxon>
        <taxon>eudicotyledons</taxon>
        <taxon>Gunneridae</taxon>
        <taxon>Pentapetalae</taxon>
        <taxon>rosids</taxon>
        <taxon>fabids</taxon>
        <taxon>Malpighiales</taxon>
        <taxon>Euphorbiaceae</taxon>
        <taxon>Crotonoideae</taxon>
        <taxon>Micrandreae</taxon>
        <taxon>Hevea</taxon>
    </lineage>
</organism>
<dbReference type="Gene3D" id="3.40.50.300">
    <property type="entry name" value="P-loop containing nucleotide triphosphate hydrolases"/>
    <property type="match status" value="1"/>
</dbReference>
<evidence type="ECO:0000259" key="5">
    <source>
        <dbReference type="Pfam" id="PF23282"/>
    </source>
</evidence>
<keyword evidence="3" id="KW-0611">Plant defense</keyword>
<dbReference type="InterPro" id="IPR032675">
    <property type="entry name" value="LRR_dom_sf"/>
</dbReference>
<evidence type="ECO:0000259" key="4">
    <source>
        <dbReference type="Pfam" id="PF00931"/>
    </source>
</evidence>
<dbReference type="InterPro" id="IPR002182">
    <property type="entry name" value="NB-ARC"/>
</dbReference>
<evidence type="ECO:0008006" key="9">
    <source>
        <dbReference type="Google" id="ProtNLM"/>
    </source>
</evidence>
<dbReference type="InterPro" id="IPR042197">
    <property type="entry name" value="Apaf_helical"/>
</dbReference>
<dbReference type="EMBL" id="JARPOI010000014">
    <property type="protein sequence ID" value="KAJ9158950.1"/>
    <property type="molecule type" value="Genomic_DNA"/>
</dbReference>
<accession>A0ABQ9L2N0</accession>
<evidence type="ECO:0000256" key="3">
    <source>
        <dbReference type="ARBA" id="ARBA00022821"/>
    </source>
</evidence>
<gene>
    <name evidence="7" type="ORF">P3X46_024491</name>
</gene>
<dbReference type="Proteomes" id="UP001174677">
    <property type="component" value="Chromosome 14"/>
</dbReference>
<dbReference type="Gene3D" id="1.10.8.430">
    <property type="entry name" value="Helical domain of apoptotic protease-activating factors"/>
    <property type="match status" value="1"/>
</dbReference>
<dbReference type="InterPro" id="IPR044974">
    <property type="entry name" value="Disease_R_plants"/>
</dbReference>
<keyword evidence="2" id="KW-0677">Repeat</keyword>
<dbReference type="Pfam" id="PF23598">
    <property type="entry name" value="LRR_14"/>
    <property type="match status" value="1"/>
</dbReference>
<dbReference type="Gene3D" id="3.80.10.10">
    <property type="entry name" value="Ribonuclease Inhibitor"/>
    <property type="match status" value="3"/>
</dbReference>
<dbReference type="InterPro" id="IPR055414">
    <property type="entry name" value="LRR_R13L4/SHOC2-like"/>
</dbReference>
<keyword evidence="1" id="KW-0433">Leucine-rich repeat</keyword>
<evidence type="ECO:0000259" key="6">
    <source>
        <dbReference type="Pfam" id="PF23598"/>
    </source>
</evidence>
<feature type="domain" description="NB-ARC" evidence="4">
    <location>
        <begin position="28"/>
        <end position="114"/>
    </location>
</feature>
<evidence type="ECO:0000313" key="8">
    <source>
        <dbReference type="Proteomes" id="UP001174677"/>
    </source>
</evidence>
<feature type="domain" description="Disease resistance R13L4/SHOC-2-like LRR" evidence="6">
    <location>
        <begin position="445"/>
        <end position="524"/>
    </location>
</feature>
<dbReference type="SUPFAM" id="SSF46785">
    <property type="entry name" value="Winged helix' DNA-binding domain"/>
    <property type="match status" value="1"/>
</dbReference>
<dbReference type="SUPFAM" id="SSF52540">
    <property type="entry name" value="P-loop containing nucleoside triphosphate hydrolases"/>
    <property type="match status" value="1"/>
</dbReference>
<sequence>MTKQPPIVVRDKIICRLLRERNLYEDALNLDVFIRRRLHSKKIFIVFDDVDDPNHLKSLVEECDLYHEGSRIIITSRDWQVLKNFCSKECIYEVEKLSDSEDIELFSLHAFKQNHPKEGYVELSKEATTYAGGNPLALIVLGSHLFEMGIEEWKSELGKLKGESLRKIQDVLRISYNGLERNEKKIFLDIACFFKGEYKYHFERRLEGFGFFPKSAMPRLINKTLINIACGKLDMHDLLQQMGKDIVIEECKQPGGRSRLWNHEDIRHVLTTTMGTKNVEGILLDMCEKDNLELSSTAFMKMCNLRFLEVRNSWARERVLLPNNLKFLPKELRYLSWKNYPLKSLPLNFWPKNLVELYMHDSNLIELWNGNKPLENLKLMDLSYSEDLIRIPDLPSTAPNLEFLYLRICENLVEIPSSLQNLSKLVELDLRGCYNITDCPEIPCNIRILTLDSTGIEQLPSSIEHLSQLVKLSLKRCKRLVSIPSSIGGLKCLEALYLNGCSRLVGIPSSIGKLKRLEKLYLYGCSRLMSIPSSIGKLKCLKVFPLCGCSELLSLPESIKQLSKLKRLDLRGCKRLKCLPDLPSYLKDLNASD</sequence>
<proteinExistence type="predicted"/>
<dbReference type="PANTHER" id="PTHR11017:SF357">
    <property type="entry name" value="ADP-RIBOSYL CYCLASE_CYCLIC ADP-RIBOSE HYDROLASE"/>
    <property type="match status" value="1"/>
</dbReference>
<dbReference type="PRINTS" id="PR00364">
    <property type="entry name" value="DISEASERSIST"/>
</dbReference>
<dbReference type="SUPFAM" id="SSF52058">
    <property type="entry name" value="L domain-like"/>
    <property type="match status" value="1"/>
</dbReference>
<dbReference type="InterPro" id="IPR027417">
    <property type="entry name" value="P-loop_NTPase"/>
</dbReference>
<evidence type="ECO:0000313" key="7">
    <source>
        <dbReference type="EMBL" id="KAJ9158950.1"/>
    </source>
</evidence>
<feature type="domain" description="Disease resistance protein Roq1-like winged-helix" evidence="5">
    <location>
        <begin position="180"/>
        <end position="249"/>
    </location>
</feature>
<comment type="caution">
    <text evidence="7">The sequence shown here is derived from an EMBL/GenBank/DDBJ whole genome shotgun (WGS) entry which is preliminary data.</text>
</comment>
<evidence type="ECO:0000256" key="1">
    <source>
        <dbReference type="ARBA" id="ARBA00022614"/>
    </source>
</evidence>
<dbReference type="Pfam" id="PF23282">
    <property type="entry name" value="WHD_ROQ1"/>
    <property type="match status" value="1"/>
</dbReference>
<dbReference type="PANTHER" id="PTHR11017">
    <property type="entry name" value="LEUCINE-RICH REPEAT-CONTAINING PROTEIN"/>
    <property type="match status" value="1"/>
</dbReference>
<keyword evidence="8" id="KW-1185">Reference proteome</keyword>